<evidence type="ECO:0000313" key="7">
    <source>
        <dbReference type="EMBL" id="KAI3438066.1"/>
    </source>
</evidence>
<evidence type="ECO:0000313" key="8">
    <source>
        <dbReference type="Proteomes" id="UP001055712"/>
    </source>
</evidence>
<dbReference type="FunFam" id="3.60.21.50:FF:000002">
    <property type="entry name" value="DNA polymerase delta small subunit"/>
    <property type="match status" value="1"/>
</dbReference>
<dbReference type="AlphaFoldDB" id="A0A9D4TYA4"/>
<feature type="domain" description="DNA polymerase delta subunit OB-fold" evidence="6">
    <location>
        <begin position="60"/>
        <end position="185"/>
    </location>
</feature>
<dbReference type="PANTHER" id="PTHR10416">
    <property type="entry name" value="DNA POLYMERASE DELTA SUBUNIT 2"/>
    <property type="match status" value="1"/>
</dbReference>
<dbReference type="EMBL" id="SIDB01000001">
    <property type="protein sequence ID" value="KAI3438066.1"/>
    <property type="molecule type" value="Genomic_DNA"/>
</dbReference>
<protein>
    <recommendedName>
        <fullName evidence="9">DNA polymerase delta small subunit</fullName>
    </recommendedName>
</protein>
<dbReference type="InterPro" id="IPR007185">
    <property type="entry name" value="DNA_pol_a/d/e_bsu"/>
</dbReference>
<dbReference type="Gene3D" id="2.40.50.430">
    <property type="match status" value="1"/>
</dbReference>
<dbReference type="InterPro" id="IPR040663">
    <property type="entry name" value="DNA_pol_D_N"/>
</dbReference>
<gene>
    <name evidence="7" type="ORF">D9Q98_000509</name>
</gene>
<evidence type="ECO:0000259" key="5">
    <source>
        <dbReference type="Pfam" id="PF04042"/>
    </source>
</evidence>
<dbReference type="Pfam" id="PF04042">
    <property type="entry name" value="DNA_pol_E_B"/>
    <property type="match status" value="1"/>
</dbReference>
<keyword evidence="4" id="KW-0539">Nucleus</keyword>
<evidence type="ECO:0000259" key="6">
    <source>
        <dbReference type="Pfam" id="PF18018"/>
    </source>
</evidence>
<dbReference type="Pfam" id="PF18018">
    <property type="entry name" value="DNA_pol_D_N"/>
    <property type="match status" value="1"/>
</dbReference>
<keyword evidence="3" id="KW-0235">DNA replication</keyword>
<accession>A0A9D4TYA4</accession>
<dbReference type="Gene3D" id="3.60.21.50">
    <property type="match status" value="1"/>
</dbReference>
<evidence type="ECO:0000256" key="1">
    <source>
        <dbReference type="ARBA" id="ARBA00004123"/>
    </source>
</evidence>
<dbReference type="InterPro" id="IPR041863">
    <property type="entry name" value="PolD2_C"/>
</dbReference>
<dbReference type="Proteomes" id="UP001055712">
    <property type="component" value="Unassembled WGS sequence"/>
</dbReference>
<organism evidence="7 8">
    <name type="scientific">Chlorella vulgaris</name>
    <name type="common">Green alga</name>
    <dbReference type="NCBI Taxonomy" id="3077"/>
    <lineage>
        <taxon>Eukaryota</taxon>
        <taxon>Viridiplantae</taxon>
        <taxon>Chlorophyta</taxon>
        <taxon>core chlorophytes</taxon>
        <taxon>Trebouxiophyceae</taxon>
        <taxon>Chlorellales</taxon>
        <taxon>Chlorellaceae</taxon>
        <taxon>Chlorella clade</taxon>
        <taxon>Chlorella</taxon>
    </lineage>
</organism>
<dbReference type="CDD" id="cd07387">
    <property type="entry name" value="MPP_PolD2_C"/>
    <property type="match status" value="1"/>
</dbReference>
<feature type="domain" description="DNA polymerase alpha/delta/epsilon subunit B" evidence="5">
    <location>
        <begin position="207"/>
        <end position="420"/>
    </location>
</feature>
<dbReference type="OrthoDB" id="3763at2759"/>
<sequence>MEVEVAGMEGPPLKAAYDELLVAPTGDDASAPTGTVVRAAAEYTPRDDRFLLKTRDYDRQYSQLYFYRLQQMQAPVEAAAQRAWPGISVVRILAVPEEGEVAVVGTLYKEMALKPSILDDYVKDRALSTQLGRARFTQPEDRLVLEDEGARLALCGDALPVGECVTGVVAAVRGHVLANGDLQVSGICYAGMAPQPPLPPQGEDRYVALVSGLGVGDGESSPLRLELLVDYLSGRLGGEVERGQVVGRIARVVVAGGLLKSNANLSQPTAYASVRQQAAAAGPVRDVDMALTELAAAVPLDIMPGAGDPANYTLPQQPLHRCMFPGAAAYSTLHRATNPHEFELGGLTFLGTSGQNVDDVFRYSDIEDRTAILNKLLQWRHLAPTAPDTLAAYPYHMEDPFIMAATPHVLFAGGQPAFATSLVEGEGGGPATRVVAVPNFATTGCVVLINLGTLACHPVYFDDNL</sequence>
<evidence type="ECO:0000256" key="2">
    <source>
        <dbReference type="ARBA" id="ARBA00006035"/>
    </source>
</evidence>
<comment type="caution">
    <text evidence="7">The sequence shown here is derived from an EMBL/GenBank/DDBJ whole genome shotgun (WGS) entry which is preliminary data.</text>
</comment>
<proteinExistence type="inferred from homology"/>
<comment type="similarity">
    <text evidence="2">Belongs to the DNA polymerase delta/II small subunit family.</text>
</comment>
<dbReference type="GO" id="GO:0043625">
    <property type="term" value="C:delta DNA polymerase complex"/>
    <property type="evidence" value="ECO:0007669"/>
    <property type="project" value="TreeGrafter"/>
</dbReference>
<evidence type="ECO:0008006" key="9">
    <source>
        <dbReference type="Google" id="ProtNLM"/>
    </source>
</evidence>
<dbReference type="GO" id="GO:0006271">
    <property type="term" value="P:DNA strand elongation involved in DNA replication"/>
    <property type="evidence" value="ECO:0007669"/>
    <property type="project" value="TreeGrafter"/>
</dbReference>
<dbReference type="PANTHER" id="PTHR10416:SF0">
    <property type="entry name" value="DNA POLYMERASE DELTA SUBUNIT 2"/>
    <property type="match status" value="1"/>
</dbReference>
<name>A0A9D4TYA4_CHLVU</name>
<reference evidence="7" key="2">
    <citation type="submission" date="2020-11" db="EMBL/GenBank/DDBJ databases">
        <authorList>
            <person name="Cecchin M."/>
            <person name="Marcolungo L."/>
            <person name="Rossato M."/>
            <person name="Girolomoni L."/>
            <person name="Cosentino E."/>
            <person name="Cuine S."/>
            <person name="Li-Beisson Y."/>
            <person name="Delledonne M."/>
            <person name="Ballottari M."/>
        </authorList>
    </citation>
    <scope>NUCLEOTIDE SEQUENCE</scope>
    <source>
        <strain evidence="7">211/11P</strain>
        <tissue evidence="7">Whole cell</tissue>
    </source>
</reference>
<dbReference type="GO" id="GO:1902969">
    <property type="term" value="P:mitotic DNA replication"/>
    <property type="evidence" value="ECO:0007669"/>
    <property type="project" value="UniProtKB-ARBA"/>
</dbReference>
<reference evidence="7" key="1">
    <citation type="journal article" date="2019" name="Plant J.">
        <title>Chlorella vulgaris genome assembly and annotation reveals the molecular basis for metabolic acclimation to high light conditions.</title>
        <authorList>
            <person name="Cecchin M."/>
            <person name="Marcolungo L."/>
            <person name="Rossato M."/>
            <person name="Girolomoni L."/>
            <person name="Cosentino E."/>
            <person name="Cuine S."/>
            <person name="Li-Beisson Y."/>
            <person name="Delledonne M."/>
            <person name="Ballottari M."/>
        </authorList>
    </citation>
    <scope>NUCLEOTIDE SEQUENCE</scope>
    <source>
        <strain evidence="7">211/11P</strain>
    </source>
</reference>
<keyword evidence="8" id="KW-1185">Reference proteome</keyword>
<evidence type="ECO:0000256" key="4">
    <source>
        <dbReference type="ARBA" id="ARBA00023242"/>
    </source>
</evidence>
<dbReference type="GO" id="GO:0003677">
    <property type="term" value="F:DNA binding"/>
    <property type="evidence" value="ECO:0007669"/>
    <property type="project" value="InterPro"/>
</dbReference>
<comment type="subcellular location">
    <subcellularLocation>
        <location evidence="1">Nucleus</location>
    </subcellularLocation>
</comment>
<evidence type="ECO:0000256" key="3">
    <source>
        <dbReference type="ARBA" id="ARBA00022705"/>
    </source>
</evidence>
<dbReference type="InterPro" id="IPR024826">
    <property type="entry name" value="DNA_pol_delta/II_ssu"/>
</dbReference>